<proteinExistence type="predicted"/>
<evidence type="ECO:0000313" key="2">
    <source>
        <dbReference type="Proteomes" id="UP000315474"/>
    </source>
</evidence>
<dbReference type="Proteomes" id="UP000315474">
    <property type="component" value="Segment"/>
</dbReference>
<feature type="non-terminal residue" evidence="1">
    <location>
        <position position="1"/>
    </location>
</feature>
<name>A0A0G2R225_9ADEN</name>
<evidence type="ECO:0000313" key="1">
    <source>
        <dbReference type="EMBL" id="AIG60070.1"/>
    </source>
</evidence>
<reference evidence="1 2" key="1">
    <citation type="submission" date="2014-07" db="EMBL/GenBank/DDBJ databases">
        <title>A practical approach for molecular epidemiological studies: assortment of viral pathogens in simulated isolate admixture.</title>
        <authorList>
            <person name="Rutvisuttinunt W."/>
            <person name="Chinnawirotpisan P."/>
            <person name="Thaisomboonsuk B."/>
            <person name="Huang A."/>
            <person name="Hussem K."/>
            <person name="Simasathien S."/>
            <person name="Yoon I.-K."/>
            <person name="Klungthong C."/>
            <person name="Fernandez S."/>
        </authorList>
    </citation>
    <scope>NUCLEOTIDE SEQUENCE [LARGE SCALE GENOMIC DNA]</scope>
    <source>
        <strain evidence="1">VIROAF12</strain>
    </source>
</reference>
<gene>
    <name evidence="1" type="ORF">H648_42849gpHYP3</name>
</gene>
<accession>A0A0G2R225</accession>
<protein>
    <submittedName>
        <fullName evidence="1">Uncharacterized protein</fullName>
    </submittedName>
</protein>
<organism evidence="1 2">
    <name type="scientific">Human mastadenovirus C</name>
    <dbReference type="NCBI Taxonomy" id="129951"/>
    <lineage>
        <taxon>Viruses</taxon>
        <taxon>Varidnaviria</taxon>
        <taxon>Bamfordvirae</taxon>
        <taxon>Preplasmiviricota</taxon>
        <taxon>Polisuviricotina</taxon>
        <taxon>Pharingeaviricetes</taxon>
        <taxon>Rowavirales</taxon>
        <taxon>Adenoviridae</taxon>
        <taxon>Mastadenovirus</taxon>
        <taxon>Mastadenovirus caesari</taxon>
    </lineage>
</organism>
<dbReference type="EMBL" id="KM190941">
    <property type="protein sequence ID" value="AIG60070.1"/>
    <property type="molecule type" value="Genomic_DNA"/>
</dbReference>
<sequence length="11" mass="1321">RAPTRRGSHQR</sequence>